<dbReference type="Proteomes" id="UP000471705">
    <property type="component" value="Unassembled WGS sequence"/>
</dbReference>
<organism evidence="1 2">
    <name type="scientific">Rhizobium leguminosarum</name>
    <dbReference type="NCBI Taxonomy" id="384"/>
    <lineage>
        <taxon>Bacteria</taxon>
        <taxon>Pseudomonadati</taxon>
        <taxon>Pseudomonadota</taxon>
        <taxon>Alphaproteobacteria</taxon>
        <taxon>Hyphomicrobiales</taxon>
        <taxon>Rhizobiaceae</taxon>
        <taxon>Rhizobium/Agrobacterium group</taxon>
        <taxon>Rhizobium</taxon>
    </lineage>
</organism>
<evidence type="ECO:0000313" key="2">
    <source>
        <dbReference type="Proteomes" id="UP000471705"/>
    </source>
</evidence>
<accession>A0A7K3VCL0</accession>
<gene>
    <name evidence="1" type="ORF">GR257_08430</name>
</gene>
<name>A0A7K3VCL0_RHILE</name>
<sequence>MIELSIETSSAGTGLGMPPIDPVKKGGSGPYECHFSMFFRFVACCRKNSILASQCNNAKRTVIGGRLCYRGAAITAHGRGLCSIP</sequence>
<dbReference type="AlphaFoldDB" id="A0A7K3VCL0"/>
<proteinExistence type="predicted"/>
<evidence type="ECO:0000313" key="1">
    <source>
        <dbReference type="EMBL" id="NEK14883.1"/>
    </source>
</evidence>
<protein>
    <submittedName>
        <fullName evidence="1">Uncharacterized protein</fullName>
    </submittedName>
</protein>
<comment type="caution">
    <text evidence="1">The sequence shown here is derived from an EMBL/GenBank/DDBJ whole genome shotgun (WGS) entry which is preliminary data.</text>
</comment>
<dbReference type="RefSeq" id="WP_164046416.1">
    <property type="nucleotide sequence ID" value="NZ_JBGEWP010000013.1"/>
</dbReference>
<reference evidence="1 2" key="1">
    <citation type="submission" date="2019-12" db="EMBL/GenBank/DDBJ databases">
        <title>Rhizobium genotypes associated with high levels of biological nitrogen fixation by grain legumes in a temperate-maritime cropping system.</title>
        <authorList>
            <person name="Maluk M."/>
            <person name="Francesc Ferrando Molina F."/>
            <person name="Lopez Del Egido L."/>
            <person name="Lafos M."/>
            <person name="Langarica-Fuentes A."/>
            <person name="Gebre Yohannes G."/>
            <person name="Young M.W."/>
            <person name="Martin P."/>
            <person name="Gantlett R."/>
            <person name="Kenicer G."/>
            <person name="Hawes C."/>
            <person name="Begg G.S."/>
            <person name="Quilliam R.S."/>
            <person name="Squire G.R."/>
            <person name="Poole P.S."/>
            <person name="Young P.W."/>
            <person name="Iannetta P.M."/>
            <person name="James E.K."/>
        </authorList>
    </citation>
    <scope>NUCLEOTIDE SEQUENCE [LARGE SCALE GENOMIC DNA]</scope>
    <source>
        <strain evidence="1 2">JHI54</strain>
    </source>
</reference>
<dbReference type="EMBL" id="WUFV01000003">
    <property type="protein sequence ID" value="NEK14883.1"/>
    <property type="molecule type" value="Genomic_DNA"/>
</dbReference>